<dbReference type="SUPFAM" id="SSF103088">
    <property type="entry name" value="OmpA-like"/>
    <property type="match status" value="1"/>
</dbReference>
<reference evidence="8 9" key="1">
    <citation type="submission" date="2016-11" db="EMBL/GenBank/DDBJ databases">
        <title>Study of marine rhodopsin-containing bacteria.</title>
        <authorList>
            <person name="Yoshizawa S."/>
            <person name="Kumagai Y."/>
            <person name="Kogure K."/>
        </authorList>
    </citation>
    <scope>NUCLEOTIDE SEQUENCE [LARGE SCALE GENOMIC DNA]</scope>
    <source>
        <strain evidence="8 9">SAORIC-28</strain>
    </source>
</reference>
<evidence type="ECO:0000313" key="8">
    <source>
        <dbReference type="EMBL" id="PAP75211.1"/>
    </source>
</evidence>
<evidence type="ECO:0000256" key="4">
    <source>
        <dbReference type="PROSITE-ProRule" id="PRU00473"/>
    </source>
</evidence>
<dbReference type="PANTHER" id="PTHR30329:SF21">
    <property type="entry name" value="LIPOPROTEIN YIAD-RELATED"/>
    <property type="match status" value="1"/>
</dbReference>
<feature type="region of interest" description="Disordered" evidence="5">
    <location>
        <begin position="47"/>
        <end position="87"/>
    </location>
</feature>
<protein>
    <recommendedName>
        <fullName evidence="7">OmpA-like domain-containing protein</fullName>
    </recommendedName>
</protein>
<dbReference type="InterPro" id="IPR036737">
    <property type="entry name" value="OmpA-like_sf"/>
</dbReference>
<dbReference type="Gene3D" id="3.30.1330.60">
    <property type="entry name" value="OmpA-like domain"/>
    <property type="match status" value="1"/>
</dbReference>
<proteinExistence type="predicted"/>
<sequence length="331" mass="35254">MRTALALALAALTGLAPAAQTAEVDTAGARRTVTVPAPDGPGVIYFRAGTPDPNARRRVQPSSPVRQRLAPQTGAGPAARTRRSDSDAVTRLDLVLLEQSLLRALDERIADLITSQPRSSLPISPRTPAPILVLPHDRDAPGAEPTPQTPAPPLAPQPAAPTPPASDPLVAEVERAILDTGLFRSTRVNFEFGEAGLLPVSEATLDAVADVLRRYPALRVRVGGHTDSVSSAAFNLRLSQRRADAVRYYLVGSGVEAGRVEAVGFGEGQPVASNETETGRALNRRVEFVALNPEAAREETRTLREATPAETPGLRDLIRQELERLREEDGG</sequence>
<keyword evidence="6" id="KW-0732">Signal</keyword>
<gene>
    <name evidence="8" type="ORF">BSZ37_01515</name>
</gene>
<dbReference type="InterPro" id="IPR050330">
    <property type="entry name" value="Bact_OuterMem_StrucFunc"/>
</dbReference>
<feature type="signal peptide" evidence="6">
    <location>
        <begin position="1"/>
        <end position="18"/>
    </location>
</feature>
<dbReference type="AlphaFoldDB" id="A0A271IVC4"/>
<dbReference type="EMBL" id="MQWD01000001">
    <property type="protein sequence ID" value="PAP75211.1"/>
    <property type="molecule type" value="Genomic_DNA"/>
</dbReference>
<evidence type="ECO:0000256" key="1">
    <source>
        <dbReference type="ARBA" id="ARBA00004442"/>
    </source>
</evidence>
<dbReference type="Proteomes" id="UP000216339">
    <property type="component" value="Unassembled WGS sequence"/>
</dbReference>
<evidence type="ECO:0000256" key="6">
    <source>
        <dbReference type="SAM" id="SignalP"/>
    </source>
</evidence>
<name>A0A271IVC4_9BACT</name>
<dbReference type="InterPro" id="IPR006664">
    <property type="entry name" value="OMP_bac"/>
</dbReference>
<dbReference type="CDD" id="cd07185">
    <property type="entry name" value="OmpA_C-like"/>
    <property type="match status" value="1"/>
</dbReference>
<keyword evidence="9" id="KW-1185">Reference proteome</keyword>
<dbReference type="PRINTS" id="PR01021">
    <property type="entry name" value="OMPADOMAIN"/>
</dbReference>
<dbReference type="GO" id="GO:0009279">
    <property type="term" value="C:cell outer membrane"/>
    <property type="evidence" value="ECO:0007669"/>
    <property type="project" value="UniProtKB-SubCell"/>
</dbReference>
<evidence type="ECO:0000256" key="3">
    <source>
        <dbReference type="ARBA" id="ARBA00023237"/>
    </source>
</evidence>
<evidence type="ECO:0000313" key="9">
    <source>
        <dbReference type="Proteomes" id="UP000216339"/>
    </source>
</evidence>
<dbReference type="InterPro" id="IPR006665">
    <property type="entry name" value="OmpA-like"/>
</dbReference>
<keyword evidence="3" id="KW-0998">Cell outer membrane</keyword>
<feature type="compositionally biased region" description="Pro residues" evidence="5">
    <location>
        <begin position="147"/>
        <end position="166"/>
    </location>
</feature>
<organism evidence="8 9">
    <name type="scientific">Rubrivirga marina</name>
    <dbReference type="NCBI Taxonomy" id="1196024"/>
    <lineage>
        <taxon>Bacteria</taxon>
        <taxon>Pseudomonadati</taxon>
        <taxon>Rhodothermota</taxon>
        <taxon>Rhodothermia</taxon>
        <taxon>Rhodothermales</taxon>
        <taxon>Rubricoccaceae</taxon>
        <taxon>Rubrivirga</taxon>
    </lineage>
</organism>
<comment type="caution">
    <text evidence="8">The sequence shown here is derived from an EMBL/GenBank/DDBJ whole genome shotgun (WGS) entry which is preliminary data.</text>
</comment>
<keyword evidence="2 4" id="KW-0472">Membrane</keyword>
<feature type="chain" id="PRO_5011995477" description="OmpA-like domain-containing protein" evidence="6">
    <location>
        <begin position="19"/>
        <end position="331"/>
    </location>
</feature>
<dbReference type="PANTHER" id="PTHR30329">
    <property type="entry name" value="STATOR ELEMENT OF FLAGELLAR MOTOR COMPLEX"/>
    <property type="match status" value="1"/>
</dbReference>
<dbReference type="Pfam" id="PF00691">
    <property type="entry name" value="OmpA"/>
    <property type="match status" value="1"/>
</dbReference>
<feature type="domain" description="OmpA-like" evidence="7">
    <location>
        <begin position="177"/>
        <end position="294"/>
    </location>
</feature>
<accession>A0A271IVC4</accession>
<comment type="subcellular location">
    <subcellularLocation>
        <location evidence="1">Cell outer membrane</location>
    </subcellularLocation>
</comment>
<evidence type="ECO:0000256" key="5">
    <source>
        <dbReference type="SAM" id="MobiDB-lite"/>
    </source>
</evidence>
<dbReference type="PROSITE" id="PS51123">
    <property type="entry name" value="OMPA_2"/>
    <property type="match status" value="1"/>
</dbReference>
<dbReference type="RefSeq" id="WP_095508847.1">
    <property type="nucleotide sequence ID" value="NZ_MQWD01000001.1"/>
</dbReference>
<evidence type="ECO:0000256" key="2">
    <source>
        <dbReference type="ARBA" id="ARBA00023136"/>
    </source>
</evidence>
<feature type="region of interest" description="Disordered" evidence="5">
    <location>
        <begin position="118"/>
        <end position="167"/>
    </location>
</feature>
<evidence type="ECO:0000259" key="7">
    <source>
        <dbReference type="PROSITE" id="PS51123"/>
    </source>
</evidence>